<organism evidence="3 4">
    <name type="scientific">Thermovibrio ammonificans (strain DSM 15698 / JCM 12110 / HB-1)</name>
    <dbReference type="NCBI Taxonomy" id="648996"/>
    <lineage>
        <taxon>Bacteria</taxon>
        <taxon>Pseudomonadati</taxon>
        <taxon>Aquificota</taxon>
        <taxon>Aquificia</taxon>
        <taxon>Desulfurobacteriales</taxon>
        <taxon>Desulfurobacteriaceae</taxon>
        <taxon>Thermovibrio</taxon>
    </lineage>
</organism>
<dbReference type="AlphaFoldDB" id="E8T5V2"/>
<dbReference type="STRING" id="648996.Theam_1722"/>
<proteinExistence type="predicted"/>
<gene>
    <name evidence="3" type="ordered locus">Theam_1722</name>
</gene>
<dbReference type="PANTHER" id="PTHR40547">
    <property type="entry name" value="SLL0298 PROTEIN"/>
    <property type="match status" value="1"/>
</dbReference>
<dbReference type="KEGG" id="tam:Theam_1722"/>
<sequence>MKGGIKSALSPKFYLNKLLELKERSDETAKGLALGVFIGFLPIIGFQVIVAVTIATLTRASKVAAAVGTHVTNPWTTIPILIFDYYVGCFVMGRHACFPKVDLSSFHSLLASGKEILVPMFVGGVLLGSICSVLSYFGIKRLLERKVREVREYAGKVKEQSLAEQE</sequence>
<feature type="transmembrane region" description="Helical" evidence="1">
    <location>
        <begin position="32"/>
        <end position="57"/>
    </location>
</feature>
<reference evidence="3" key="1">
    <citation type="submission" date="2011-01" db="EMBL/GenBank/DDBJ databases">
        <title>Complete sequence of chromosome of Thermovibrio ammonificans HB-1.</title>
        <authorList>
            <consortium name="US DOE Joint Genome Institute"/>
            <person name="Lucas S."/>
            <person name="Copeland A."/>
            <person name="Lapidus A."/>
            <person name="Cheng J.-F."/>
            <person name="Goodwin L."/>
            <person name="Pitluck S."/>
            <person name="Davenport K."/>
            <person name="Detter J.C."/>
            <person name="Han C."/>
            <person name="Tapia R."/>
            <person name="Land M."/>
            <person name="Hauser L."/>
            <person name="Kyrpides N."/>
            <person name="Ivanova N."/>
            <person name="Ovchinnikova G."/>
            <person name="Vetriani C."/>
            <person name="Woyke T."/>
        </authorList>
    </citation>
    <scope>NUCLEOTIDE SEQUENCE [LARGE SCALE GENOMIC DNA]</scope>
    <source>
        <strain evidence="3">HB-1</strain>
    </source>
</reference>
<evidence type="ECO:0000256" key="1">
    <source>
        <dbReference type="SAM" id="Phobius"/>
    </source>
</evidence>
<dbReference type="PANTHER" id="PTHR40547:SF1">
    <property type="entry name" value="SLL0298 PROTEIN"/>
    <property type="match status" value="1"/>
</dbReference>
<accession>E8T5V2</accession>
<evidence type="ECO:0000259" key="2">
    <source>
        <dbReference type="Pfam" id="PF09835"/>
    </source>
</evidence>
<dbReference type="Pfam" id="PF09835">
    <property type="entry name" value="DUF2062"/>
    <property type="match status" value="1"/>
</dbReference>
<dbReference type="HOGENOM" id="CLU_102912_1_1_0"/>
<keyword evidence="4" id="KW-1185">Reference proteome</keyword>
<feature type="transmembrane region" description="Helical" evidence="1">
    <location>
        <begin position="116"/>
        <end position="139"/>
    </location>
</feature>
<dbReference type="eggNOG" id="COG3216">
    <property type="taxonomic scope" value="Bacteria"/>
</dbReference>
<keyword evidence="1" id="KW-0472">Membrane</keyword>
<evidence type="ECO:0000313" key="3">
    <source>
        <dbReference type="EMBL" id="ADU97678.1"/>
    </source>
</evidence>
<dbReference type="Proteomes" id="UP000006362">
    <property type="component" value="Chromosome"/>
</dbReference>
<dbReference type="OrthoDB" id="9794343at2"/>
<dbReference type="RefSeq" id="WP_013538463.1">
    <property type="nucleotide sequence ID" value="NC_014926.1"/>
</dbReference>
<keyword evidence="1" id="KW-1133">Transmembrane helix</keyword>
<name>E8T5V2_THEA1</name>
<evidence type="ECO:0000313" key="4">
    <source>
        <dbReference type="Proteomes" id="UP000006362"/>
    </source>
</evidence>
<feature type="transmembrane region" description="Helical" evidence="1">
    <location>
        <begin position="78"/>
        <end position="96"/>
    </location>
</feature>
<dbReference type="InterPro" id="IPR018639">
    <property type="entry name" value="DUF2062"/>
</dbReference>
<feature type="domain" description="DUF2062" evidence="2">
    <location>
        <begin position="13"/>
        <end position="149"/>
    </location>
</feature>
<keyword evidence="1" id="KW-0812">Transmembrane</keyword>
<protein>
    <recommendedName>
        <fullName evidence="2">DUF2062 domain-containing protein</fullName>
    </recommendedName>
</protein>
<dbReference type="EMBL" id="CP002444">
    <property type="protein sequence ID" value="ADU97678.1"/>
    <property type="molecule type" value="Genomic_DNA"/>
</dbReference>